<sequence length="302" mass="33961">MKKSMKKDSFFQMGEINIRKMQTRTGIKGLVILLFLVSSLLVLSGCAENKAVLVGNWELVPSEGDLNDTAMTGYAFSENGSVTFYNGYDGKLTVSEGQWQIGGINKNYLELFLDDVDTPKRKIRFKVEEETLYLFSDSEEGKTTYDSRYQKTEQFSFESLIAAAKKQKAKEQQDAQLFCTLSPQEIIEQLKAMGQPIGQVVVYTDPDYATGLLKQPNLQLAQAARFEDTSIEQVENQIEPIGGSVEVYQDYAVAKQRYDYLTVFSDAAGTTYQIGNILLRLDNALQSEKRAPYEAAFLEIVK</sequence>
<name>A0A1F2PFW0_9FIRM</name>
<dbReference type="AlphaFoldDB" id="A0A1F2PFW0"/>
<proteinExistence type="predicted"/>
<dbReference type="OrthoDB" id="1777504at2"/>
<reference evidence="1 2" key="1">
    <citation type="submission" date="2015-09" db="EMBL/GenBank/DDBJ databases">
        <title>Genome sequence of Acetobacterium wieringae DSM 1911.</title>
        <authorList>
            <person name="Poehlein A."/>
            <person name="Bengelsdorf F.R."/>
            <person name="Schiel-Bengelsdorf B."/>
            <person name="Duerre P."/>
            <person name="Daniel R."/>
        </authorList>
    </citation>
    <scope>NUCLEOTIDE SEQUENCE [LARGE SCALE GENOMIC DNA]</scope>
    <source>
        <strain evidence="1 2">DSM 1911</strain>
    </source>
</reference>
<dbReference type="EMBL" id="LKEU01000033">
    <property type="protein sequence ID" value="OFV70250.1"/>
    <property type="molecule type" value="Genomic_DNA"/>
</dbReference>
<evidence type="ECO:0000313" key="1">
    <source>
        <dbReference type="EMBL" id="OFV70250.1"/>
    </source>
</evidence>
<gene>
    <name evidence="1" type="ORF">ACWI_24550</name>
</gene>
<dbReference type="RefSeq" id="WP_070371726.1">
    <property type="nucleotide sequence ID" value="NZ_LKEU01000033.1"/>
</dbReference>
<evidence type="ECO:0000313" key="2">
    <source>
        <dbReference type="Proteomes" id="UP000176244"/>
    </source>
</evidence>
<dbReference type="STRING" id="52694.ACWI_24550"/>
<dbReference type="Proteomes" id="UP000176244">
    <property type="component" value="Unassembled WGS sequence"/>
</dbReference>
<protein>
    <submittedName>
        <fullName evidence="1">Uncharacterized protein</fullName>
    </submittedName>
</protein>
<organism evidence="1 2">
    <name type="scientific">Acetobacterium wieringae</name>
    <dbReference type="NCBI Taxonomy" id="52694"/>
    <lineage>
        <taxon>Bacteria</taxon>
        <taxon>Bacillati</taxon>
        <taxon>Bacillota</taxon>
        <taxon>Clostridia</taxon>
        <taxon>Eubacteriales</taxon>
        <taxon>Eubacteriaceae</taxon>
        <taxon>Acetobacterium</taxon>
    </lineage>
</organism>
<comment type="caution">
    <text evidence="1">The sequence shown here is derived from an EMBL/GenBank/DDBJ whole genome shotgun (WGS) entry which is preliminary data.</text>
</comment>
<accession>A0A1F2PFW0</accession>